<sequence length="402" mass="42742">MPVIESEEHKALRAAVSALGNRYGRAYFTRTVDEGLPASELWADAGKLGYLGVNLPEEYGGGGGGIAELSIVLEELGAAGCPLLLLVVSPAICGTVIARFGTEEQKRKWLPGLADGTRTMAFGITEPDAGSNSHRITTTARRDPDTGDWLLTGRKVFVSCVDIADATLIVGRTETVSAEEGRTGRLKPCLFIVPRDTEGFQRRRIDMELSAAEKQFELVLDDVRLPADALVGGSTSHAFGSGGEDAGLLQLFAGLNPERIMTAAFGIGMGRYALAKAVEYARERTVWKAPIGAHQAIAHPLAQAHIELELARLMMQKAAHLYDAGDDVGAGEAANMAKYAAAEACVKAVDQAVHTLGGNGLTREFGLASLVTAARVSRIAPVSREMILNYVSHQTLGLPKSY</sequence>
<dbReference type="InterPro" id="IPR046373">
    <property type="entry name" value="Acyl-CoA_Oxase/DH_mid-dom_sf"/>
</dbReference>
<reference evidence="11" key="1">
    <citation type="journal article" date="2019" name="Int. J. Syst. Evol. Microbiol.">
        <title>The Global Catalogue of Microorganisms (GCM) 10K type strain sequencing project: providing services to taxonomists for standard genome sequencing and annotation.</title>
        <authorList>
            <consortium name="The Broad Institute Genomics Platform"/>
            <consortium name="The Broad Institute Genome Sequencing Center for Infectious Disease"/>
            <person name="Wu L."/>
            <person name="Ma J."/>
        </authorList>
    </citation>
    <scope>NUCLEOTIDE SEQUENCE [LARGE SCALE GENOMIC DNA]</scope>
    <source>
        <strain evidence="11">JCM 13852</strain>
    </source>
</reference>
<dbReference type="InterPro" id="IPR009100">
    <property type="entry name" value="AcylCoA_DH/oxidase_NM_dom_sf"/>
</dbReference>
<evidence type="ECO:0000256" key="6">
    <source>
        <dbReference type="RuleBase" id="RU362125"/>
    </source>
</evidence>
<dbReference type="RefSeq" id="WP_381206810.1">
    <property type="nucleotide sequence ID" value="NZ_JBHSPC010000015.1"/>
</dbReference>
<protein>
    <submittedName>
        <fullName evidence="10">Acyl-CoA dehydrogenase family protein</fullName>
        <ecNumber evidence="10">1.-.-.-</ecNumber>
    </submittedName>
</protein>
<evidence type="ECO:0000313" key="10">
    <source>
        <dbReference type="EMBL" id="MFC5669786.1"/>
    </source>
</evidence>
<dbReference type="InterPro" id="IPR050741">
    <property type="entry name" value="Acyl-CoA_dehydrogenase"/>
</dbReference>
<keyword evidence="5 6" id="KW-0560">Oxidoreductase</keyword>
<dbReference type="Pfam" id="PF02770">
    <property type="entry name" value="Acyl-CoA_dh_M"/>
    <property type="match status" value="1"/>
</dbReference>
<dbReference type="InterPro" id="IPR006091">
    <property type="entry name" value="Acyl-CoA_Oxase/DH_mid-dom"/>
</dbReference>
<dbReference type="EC" id="1.-.-.-" evidence="10"/>
<dbReference type="GO" id="GO:0016491">
    <property type="term" value="F:oxidoreductase activity"/>
    <property type="evidence" value="ECO:0007669"/>
    <property type="project" value="UniProtKB-KW"/>
</dbReference>
<evidence type="ECO:0000256" key="3">
    <source>
        <dbReference type="ARBA" id="ARBA00022630"/>
    </source>
</evidence>
<comment type="cofactor">
    <cofactor evidence="1 6">
        <name>FAD</name>
        <dbReference type="ChEBI" id="CHEBI:57692"/>
    </cofactor>
</comment>
<proteinExistence type="inferred from homology"/>
<evidence type="ECO:0000256" key="4">
    <source>
        <dbReference type="ARBA" id="ARBA00022827"/>
    </source>
</evidence>
<dbReference type="InterPro" id="IPR037069">
    <property type="entry name" value="AcylCoA_DH/ox_N_sf"/>
</dbReference>
<dbReference type="CDD" id="cd00567">
    <property type="entry name" value="ACAD"/>
    <property type="match status" value="1"/>
</dbReference>
<dbReference type="Gene3D" id="1.20.140.10">
    <property type="entry name" value="Butyryl-CoA Dehydrogenase, subunit A, domain 3"/>
    <property type="match status" value="1"/>
</dbReference>
<evidence type="ECO:0000259" key="8">
    <source>
        <dbReference type="Pfam" id="PF02770"/>
    </source>
</evidence>
<dbReference type="InterPro" id="IPR013786">
    <property type="entry name" value="AcylCoA_DH/ox_N"/>
</dbReference>
<keyword evidence="11" id="KW-1185">Reference proteome</keyword>
<name>A0ABW0XH79_9ACTN</name>
<accession>A0ABW0XH79</accession>
<evidence type="ECO:0000259" key="9">
    <source>
        <dbReference type="Pfam" id="PF02771"/>
    </source>
</evidence>
<evidence type="ECO:0000256" key="1">
    <source>
        <dbReference type="ARBA" id="ARBA00001974"/>
    </source>
</evidence>
<feature type="domain" description="Acyl-CoA dehydrogenase/oxidase C-terminal" evidence="7">
    <location>
        <begin position="247"/>
        <end position="389"/>
    </location>
</feature>
<dbReference type="InterPro" id="IPR036250">
    <property type="entry name" value="AcylCo_DH-like_C"/>
</dbReference>
<evidence type="ECO:0000256" key="2">
    <source>
        <dbReference type="ARBA" id="ARBA00009347"/>
    </source>
</evidence>
<keyword evidence="3 6" id="KW-0285">Flavoprotein</keyword>
<gene>
    <name evidence="10" type="ORF">ACFP2V_06565</name>
</gene>
<dbReference type="Pfam" id="PF00441">
    <property type="entry name" value="Acyl-CoA_dh_1"/>
    <property type="match status" value="1"/>
</dbReference>
<dbReference type="InterPro" id="IPR009075">
    <property type="entry name" value="AcylCo_DH/oxidase_C"/>
</dbReference>
<dbReference type="Gene3D" id="2.40.110.10">
    <property type="entry name" value="Butyryl-CoA Dehydrogenase, subunit A, domain 2"/>
    <property type="match status" value="1"/>
</dbReference>
<dbReference type="PANTHER" id="PTHR48083:SF1">
    <property type="entry name" value="DEHYDROGENASE, PUTATIVE (AFU_ORTHOLOGUE AFUA_7G06510)-RELATED"/>
    <property type="match status" value="1"/>
</dbReference>
<evidence type="ECO:0000313" key="11">
    <source>
        <dbReference type="Proteomes" id="UP001596183"/>
    </source>
</evidence>
<dbReference type="Pfam" id="PF02771">
    <property type="entry name" value="Acyl-CoA_dh_N"/>
    <property type="match status" value="1"/>
</dbReference>
<comment type="caution">
    <text evidence="10">The sequence shown here is derived from an EMBL/GenBank/DDBJ whole genome shotgun (WGS) entry which is preliminary data.</text>
</comment>
<dbReference type="EMBL" id="JBHSPC010000015">
    <property type="protein sequence ID" value="MFC5669786.1"/>
    <property type="molecule type" value="Genomic_DNA"/>
</dbReference>
<organism evidence="10 11">
    <name type="scientific">Streptomyces incanus</name>
    <dbReference type="NCBI Taxonomy" id="887453"/>
    <lineage>
        <taxon>Bacteria</taxon>
        <taxon>Bacillati</taxon>
        <taxon>Actinomycetota</taxon>
        <taxon>Actinomycetes</taxon>
        <taxon>Kitasatosporales</taxon>
        <taxon>Streptomycetaceae</taxon>
        <taxon>Streptomyces</taxon>
    </lineage>
</organism>
<keyword evidence="4 6" id="KW-0274">FAD</keyword>
<dbReference type="PANTHER" id="PTHR48083">
    <property type="entry name" value="MEDIUM-CHAIN SPECIFIC ACYL-COA DEHYDROGENASE, MITOCHONDRIAL-RELATED"/>
    <property type="match status" value="1"/>
</dbReference>
<dbReference type="Gene3D" id="1.10.540.10">
    <property type="entry name" value="Acyl-CoA dehydrogenase/oxidase, N-terminal domain"/>
    <property type="match status" value="1"/>
</dbReference>
<feature type="domain" description="Acyl-CoA dehydrogenase/oxidase N-terminal" evidence="9">
    <location>
        <begin position="6"/>
        <end position="116"/>
    </location>
</feature>
<dbReference type="SUPFAM" id="SSF56645">
    <property type="entry name" value="Acyl-CoA dehydrogenase NM domain-like"/>
    <property type="match status" value="1"/>
</dbReference>
<dbReference type="SUPFAM" id="SSF47203">
    <property type="entry name" value="Acyl-CoA dehydrogenase C-terminal domain-like"/>
    <property type="match status" value="1"/>
</dbReference>
<feature type="domain" description="Acyl-CoA oxidase/dehydrogenase middle" evidence="8">
    <location>
        <begin position="121"/>
        <end position="223"/>
    </location>
</feature>
<dbReference type="Proteomes" id="UP001596183">
    <property type="component" value="Unassembled WGS sequence"/>
</dbReference>
<comment type="similarity">
    <text evidence="2 6">Belongs to the acyl-CoA dehydrogenase family.</text>
</comment>
<evidence type="ECO:0000256" key="5">
    <source>
        <dbReference type="ARBA" id="ARBA00023002"/>
    </source>
</evidence>
<evidence type="ECO:0000259" key="7">
    <source>
        <dbReference type="Pfam" id="PF00441"/>
    </source>
</evidence>